<feature type="domain" description="Glycosyltransferase 2-like" evidence="2">
    <location>
        <begin position="5"/>
        <end position="146"/>
    </location>
</feature>
<comment type="caution">
    <text evidence="3">The sequence shown here is derived from an EMBL/GenBank/DDBJ whole genome shotgun (WGS) entry which is preliminary data.</text>
</comment>
<name>A0ABP8NQD7_9BACT</name>
<dbReference type="PANTHER" id="PTHR43630:SF2">
    <property type="entry name" value="GLYCOSYLTRANSFERASE"/>
    <property type="match status" value="1"/>
</dbReference>
<evidence type="ECO:0000259" key="2">
    <source>
        <dbReference type="Pfam" id="PF00535"/>
    </source>
</evidence>
<dbReference type="Gene3D" id="3.90.550.10">
    <property type="entry name" value="Spore Coat Polysaccharide Biosynthesis Protein SpsA, Chain A"/>
    <property type="match status" value="1"/>
</dbReference>
<dbReference type="SUPFAM" id="SSF53448">
    <property type="entry name" value="Nucleotide-diphospho-sugar transferases"/>
    <property type="match status" value="1"/>
</dbReference>
<reference evidence="4" key="1">
    <citation type="journal article" date="2019" name="Int. J. Syst. Evol. Microbiol.">
        <title>The Global Catalogue of Microorganisms (GCM) 10K type strain sequencing project: providing services to taxonomists for standard genome sequencing and annotation.</title>
        <authorList>
            <consortium name="The Broad Institute Genomics Platform"/>
            <consortium name="The Broad Institute Genome Sequencing Center for Infectious Disease"/>
            <person name="Wu L."/>
            <person name="Ma J."/>
        </authorList>
    </citation>
    <scope>NUCLEOTIDE SEQUENCE [LARGE SCALE GENOMIC DNA]</scope>
    <source>
        <strain evidence="4">JCM 32105</strain>
    </source>
</reference>
<protein>
    <submittedName>
        <fullName evidence="3">Glycosyltransferase family 2 protein</fullName>
    </submittedName>
</protein>
<dbReference type="Pfam" id="PF00535">
    <property type="entry name" value="Glycos_transf_2"/>
    <property type="match status" value="1"/>
</dbReference>
<comment type="similarity">
    <text evidence="1">Belongs to the glycosyltransferase 2 family. WaaE/KdtX subfamily.</text>
</comment>
<keyword evidence="4" id="KW-1185">Reference proteome</keyword>
<dbReference type="RefSeq" id="WP_345084652.1">
    <property type="nucleotide sequence ID" value="NZ_BAABFA010000023.1"/>
</dbReference>
<gene>
    <name evidence="3" type="ORF">GCM10023093_28730</name>
</gene>
<evidence type="ECO:0000313" key="4">
    <source>
        <dbReference type="Proteomes" id="UP001500067"/>
    </source>
</evidence>
<dbReference type="InterPro" id="IPR001173">
    <property type="entry name" value="Glyco_trans_2-like"/>
</dbReference>
<dbReference type="Proteomes" id="UP001500067">
    <property type="component" value="Unassembled WGS sequence"/>
</dbReference>
<organism evidence="3 4">
    <name type="scientific">Nemorincola caseinilytica</name>
    <dbReference type="NCBI Taxonomy" id="2054315"/>
    <lineage>
        <taxon>Bacteria</taxon>
        <taxon>Pseudomonadati</taxon>
        <taxon>Bacteroidota</taxon>
        <taxon>Chitinophagia</taxon>
        <taxon>Chitinophagales</taxon>
        <taxon>Chitinophagaceae</taxon>
        <taxon>Nemorincola</taxon>
    </lineage>
</organism>
<dbReference type="PANTHER" id="PTHR43630">
    <property type="entry name" value="POLY-BETA-1,6-N-ACETYL-D-GLUCOSAMINE SYNTHASE"/>
    <property type="match status" value="1"/>
</dbReference>
<evidence type="ECO:0000313" key="3">
    <source>
        <dbReference type="EMBL" id="GAA4469365.1"/>
    </source>
</evidence>
<dbReference type="InterPro" id="IPR029044">
    <property type="entry name" value="Nucleotide-diphossugar_trans"/>
</dbReference>
<dbReference type="EMBL" id="BAABFA010000023">
    <property type="protein sequence ID" value="GAA4469365.1"/>
    <property type="molecule type" value="Genomic_DNA"/>
</dbReference>
<proteinExistence type="inferred from homology"/>
<accession>A0ABP8NQD7</accession>
<sequence>MVRISVIVITYNEEKHLARCLASVSGIADEILVVDSHSTDATATIAVSYGARVVQHVFEGYARQKNYGTSLAANDWILSLDADEEVTPALRESILRVKQAPAHHVYKMPRMTSYCSKWIKHAGWYPDHQTRLYDRTKGAWQDKKVHEYWKAHNEADRTGLLAGDLLHYSFDSISQHLRKIERYTELAAQDAVERGKTASVLKVIFSPFWHFVSEYFVKLGFLDGFHGFVICRLSAYAAFAKYSKIRMYSKQRREK</sequence>
<dbReference type="CDD" id="cd02511">
    <property type="entry name" value="Beta4Glucosyltransferase"/>
    <property type="match status" value="1"/>
</dbReference>
<evidence type="ECO:0000256" key="1">
    <source>
        <dbReference type="ARBA" id="ARBA00038494"/>
    </source>
</evidence>